<dbReference type="InterPro" id="IPR053228">
    <property type="entry name" value="Stereospecific_Lipase"/>
</dbReference>
<dbReference type="EMBL" id="CP097332">
    <property type="protein sequence ID" value="UQX88087.1"/>
    <property type="molecule type" value="Genomic_DNA"/>
</dbReference>
<accession>A0ABY4QXY8</accession>
<proteinExistence type="predicted"/>
<name>A0ABY4QXY8_9ACTN</name>
<dbReference type="InterPro" id="IPR029058">
    <property type="entry name" value="AB_hydrolase_fold"/>
</dbReference>
<dbReference type="Pfam" id="PF00561">
    <property type="entry name" value="Abhydrolase_1"/>
    <property type="match status" value="1"/>
</dbReference>
<dbReference type="RefSeq" id="WP_249771244.1">
    <property type="nucleotide sequence ID" value="NZ_CP097332.1"/>
</dbReference>
<dbReference type="PANTHER" id="PTHR37574:SF1">
    <property type="entry name" value="LIPASE B"/>
    <property type="match status" value="1"/>
</dbReference>
<organism evidence="2 3">
    <name type="scientific">Jatrophihabitans telluris</name>
    <dbReference type="NCBI Taxonomy" id="2038343"/>
    <lineage>
        <taxon>Bacteria</taxon>
        <taxon>Bacillati</taxon>
        <taxon>Actinomycetota</taxon>
        <taxon>Actinomycetes</taxon>
        <taxon>Jatrophihabitantales</taxon>
        <taxon>Jatrophihabitantaceae</taxon>
        <taxon>Jatrophihabitans</taxon>
    </lineage>
</organism>
<reference evidence="2" key="1">
    <citation type="journal article" date="2018" name="Int. J. Syst. Evol. Microbiol.">
        <title>Jatrophihabitans telluris sp. nov., isolated from sediment soil of lava forest wetlands and the emended description of the genus Jatrophihabitans.</title>
        <authorList>
            <person name="Lee K.C."/>
            <person name="Suh M.K."/>
            <person name="Eom M.K."/>
            <person name="Kim K.K."/>
            <person name="Kim J.S."/>
            <person name="Kim D.S."/>
            <person name="Ko S.H."/>
            <person name="Shin Y.K."/>
            <person name="Lee J.S."/>
        </authorList>
    </citation>
    <scope>NUCLEOTIDE SEQUENCE</scope>
    <source>
        <strain evidence="2">N237</strain>
    </source>
</reference>
<sequence length="285" mass="28667">MIARSKSATASAYWRIMDAMLSALAPARRRLVLVLGALIVVAVLAASAALLVSRSRGEAAPAPVNQQRVGPILLVPGYGGSRTGLSILAARLAKDTGRTVSVMTLPGSGTGDLQAQAVALGVTAKALLARTGAGSLDVVGYSAGGIVARLWADAHGGSSIARRIVTLGAPHHGTELASLGSLFSSACPVACQQLTPDSPLLSGLNASPVRASPSLVSIWSTRDDVILPPTSSQLAGALDVQVQAVCPASQVTHSALPTDPAVQSLVESELAVGAPVPLSALRCTG</sequence>
<feature type="domain" description="AB hydrolase-1" evidence="1">
    <location>
        <begin position="71"/>
        <end position="178"/>
    </location>
</feature>
<dbReference type="SUPFAM" id="SSF53474">
    <property type="entry name" value="alpha/beta-Hydrolases"/>
    <property type="match status" value="1"/>
</dbReference>
<dbReference type="InterPro" id="IPR000073">
    <property type="entry name" value="AB_hydrolase_1"/>
</dbReference>
<reference evidence="2" key="2">
    <citation type="submission" date="2022-05" db="EMBL/GenBank/DDBJ databases">
        <authorList>
            <person name="Kim J.-S."/>
            <person name="Lee K."/>
            <person name="Suh M."/>
            <person name="Eom M."/>
            <person name="Kim J.-S."/>
            <person name="Kim D.-S."/>
            <person name="Ko S.-H."/>
            <person name="Shin Y."/>
            <person name="Lee J.-S."/>
        </authorList>
    </citation>
    <scope>NUCLEOTIDE SEQUENCE</scope>
    <source>
        <strain evidence="2">N237</strain>
    </source>
</reference>
<evidence type="ECO:0000313" key="3">
    <source>
        <dbReference type="Proteomes" id="UP001056336"/>
    </source>
</evidence>
<dbReference type="PANTHER" id="PTHR37574">
    <property type="entry name" value="LIPASE B"/>
    <property type="match status" value="1"/>
</dbReference>
<gene>
    <name evidence="2" type="ORF">M6D93_17600</name>
</gene>
<evidence type="ECO:0000259" key="1">
    <source>
        <dbReference type="Pfam" id="PF00561"/>
    </source>
</evidence>
<keyword evidence="2" id="KW-0378">Hydrolase</keyword>
<dbReference type="Gene3D" id="3.40.50.1820">
    <property type="entry name" value="alpha/beta hydrolase"/>
    <property type="match status" value="1"/>
</dbReference>
<dbReference type="GO" id="GO:0016787">
    <property type="term" value="F:hydrolase activity"/>
    <property type="evidence" value="ECO:0007669"/>
    <property type="project" value="UniProtKB-KW"/>
</dbReference>
<keyword evidence="3" id="KW-1185">Reference proteome</keyword>
<protein>
    <submittedName>
        <fullName evidence="2">Alpha/beta fold hydrolase</fullName>
    </submittedName>
</protein>
<evidence type="ECO:0000313" key="2">
    <source>
        <dbReference type="EMBL" id="UQX88087.1"/>
    </source>
</evidence>
<dbReference type="Proteomes" id="UP001056336">
    <property type="component" value="Chromosome"/>
</dbReference>